<feature type="compositionally biased region" description="Low complexity" evidence="11">
    <location>
        <begin position="219"/>
        <end position="228"/>
    </location>
</feature>
<dbReference type="GO" id="GO:0030864">
    <property type="term" value="C:cortical actin cytoskeleton"/>
    <property type="evidence" value="ECO:0007669"/>
    <property type="project" value="TreeGrafter"/>
</dbReference>
<evidence type="ECO:0000256" key="10">
    <source>
        <dbReference type="SAM" id="Coils"/>
    </source>
</evidence>
<proteinExistence type="inferred from homology"/>
<feature type="compositionally biased region" description="Low complexity" evidence="11">
    <location>
        <begin position="296"/>
        <end position="311"/>
    </location>
</feature>
<dbReference type="InterPro" id="IPR014800">
    <property type="entry name" value="ASD1_dom"/>
</dbReference>
<feature type="compositionally biased region" description="Low complexity" evidence="11">
    <location>
        <begin position="1392"/>
        <end position="1405"/>
    </location>
</feature>
<feature type="compositionally biased region" description="Polar residues" evidence="11">
    <location>
        <begin position="504"/>
        <end position="514"/>
    </location>
</feature>
<dbReference type="Gene3D" id="2.30.42.10">
    <property type="match status" value="1"/>
</dbReference>
<feature type="domain" description="ASD2" evidence="14">
    <location>
        <begin position="1325"/>
        <end position="1617"/>
    </location>
</feature>
<evidence type="ECO:0000256" key="1">
    <source>
        <dbReference type="ARBA" id="ARBA00004245"/>
    </source>
</evidence>
<dbReference type="GO" id="GO:0051015">
    <property type="term" value="F:actin filament binding"/>
    <property type="evidence" value="ECO:0007669"/>
    <property type="project" value="InterPro"/>
</dbReference>
<dbReference type="Pfam" id="PF00595">
    <property type="entry name" value="PDZ"/>
    <property type="match status" value="1"/>
</dbReference>
<dbReference type="CDD" id="cd06750">
    <property type="entry name" value="PDZ_shroom2_3_4-like"/>
    <property type="match status" value="1"/>
</dbReference>
<feature type="compositionally biased region" description="Basic and acidic residues" evidence="11">
    <location>
        <begin position="789"/>
        <end position="805"/>
    </location>
</feature>
<evidence type="ECO:0000256" key="5">
    <source>
        <dbReference type="ARBA" id="ARBA00022553"/>
    </source>
</evidence>
<feature type="compositionally biased region" description="Polar residues" evidence="11">
    <location>
        <begin position="171"/>
        <end position="187"/>
    </location>
</feature>
<keyword evidence="8" id="KW-0206">Cytoskeleton</keyword>
<evidence type="ECO:0000256" key="6">
    <source>
        <dbReference type="ARBA" id="ARBA00022701"/>
    </source>
</evidence>
<keyword evidence="6" id="KW-0493">Microtubule</keyword>
<feature type="compositionally biased region" description="Polar residues" evidence="11">
    <location>
        <begin position="120"/>
        <end position="131"/>
    </location>
</feature>
<name>A0A8C4T937_ERPCA</name>
<dbReference type="Proteomes" id="UP000694620">
    <property type="component" value="Unassembled WGS sequence"/>
</dbReference>
<dbReference type="GeneTree" id="ENSGT00940000155212"/>
<dbReference type="GO" id="GO:0005874">
    <property type="term" value="C:microtubule"/>
    <property type="evidence" value="ECO:0007669"/>
    <property type="project" value="UniProtKB-KW"/>
</dbReference>
<feature type="region of interest" description="Disordered" evidence="11">
    <location>
        <begin position="770"/>
        <end position="865"/>
    </location>
</feature>
<dbReference type="InterPro" id="IPR014799">
    <property type="entry name" value="ASD2_dom"/>
</dbReference>
<feature type="compositionally biased region" description="Basic and acidic residues" evidence="11">
    <location>
        <begin position="628"/>
        <end position="655"/>
    </location>
</feature>
<protein>
    <submittedName>
        <fullName evidence="15">Shroom family member 2</fullName>
    </submittedName>
</protein>
<dbReference type="Ensembl" id="ENSECRT00000028727.1">
    <property type="protein sequence ID" value="ENSECRP00000028140.1"/>
    <property type="gene ID" value="ENSECRG00000019054.1"/>
</dbReference>
<evidence type="ECO:0000313" key="15">
    <source>
        <dbReference type="Ensembl" id="ENSECRP00000028140.1"/>
    </source>
</evidence>
<dbReference type="Pfam" id="PF08688">
    <property type="entry name" value="ASD1"/>
    <property type="match status" value="1"/>
</dbReference>
<dbReference type="SUPFAM" id="SSF50156">
    <property type="entry name" value="PDZ domain-like"/>
    <property type="match status" value="1"/>
</dbReference>
<feature type="region of interest" description="Disordered" evidence="11">
    <location>
        <begin position="111"/>
        <end position="131"/>
    </location>
</feature>
<evidence type="ECO:0000256" key="4">
    <source>
        <dbReference type="ARBA" id="ARBA00022490"/>
    </source>
</evidence>
<dbReference type="GO" id="GO:0005912">
    <property type="term" value="C:adherens junction"/>
    <property type="evidence" value="ECO:0007669"/>
    <property type="project" value="TreeGrafter"/>
</dbReference>
<evidence type="ECO:0000259" key="12">
    <source>
        <dbReference type="PROSITE" id="PS50106"/>
    </source>
</evidence>
<feature type="region of interest" description="Disordered" evidence="11">
    <location>
        <begin position="925"/>
        <end position="1060"/>
    </location>
</feature>
<feature type="region of interest" description="Disordered" evidence="11">
    <location>
        <begin position="503"/>
        <end position="714"/>
    </location>
</feature>
<feature type="compositionally biased region" description="Basic and acidic residues" evidence="11">
    <location>
        <begin position="1244"/>
        <end position="1254"/>
    </location>
</feature>
<dbReference type="Pfam" id="PF08687">
    <property type="entry name" value="ASD2"/>
    <property type="match status" value="1"/>
</dbReference>
<organism evidence="15 16">
    <name type="scientific">Erpetoichthys calabaricus</name>
    <name type="common">Rope fish</name>
    <name type="synonym">Calamoichthys calabaricus</name>
    <dbReference type="NCBI Taxonomy" id="27687"/>
    <lineage>
        <taxon>Eukaryota</taxon>
        <taxon>Metazoa</taxon>
        <taxon>Chordata</taxon>
        <taxon>Craniata</taxon>
        <taxon>Vertebrata</taxon>
        <taxon>Euteleostomi</taxon>
        <taxon>Actinopterygii</taxon>
        <taxon>Polypteriformes</taxon>
        <taxon>Polypteridae</taxon>
        <taxon>Erpetoichthys</taxon>
    </lineage>
</organism>
<evidence type="ECO:0000256" key="7">
    <source>
        <dbReference type="ARBA" id="ARBA00023203"/>
    </source>
</evidence>
<feature type="region of interest" description="Disordered" evidence="11">
    <location>
        <begin position="1089"/>
        <end position="1232"/>
    </location>
</feature>
<keyword evidence="7 9" id="KW-0009">Actin-binding</keyword>
<feature type="coiled-coil region" evidence="10">
    <location>
        <begin position="1508"/>
        <end position="1561"/>
    </location>
</feature>
<evidence type="ECO:0000259" key="14">
    <source>
        <dbReference type="PROSITE" id="PS51307"/>
    </source>
</evidence>
<evidence type="ECO:0000256" key="11">
    <source>
        <dbReference type="SAM" id="MobiDB-lite"/>
    </source>
</evidence>
<evidence type="ECO:0000256" key="3">
    <source>
        <dbReference type="ARBA" id="ARBA00022473"/>
    </source>
</evidence>
<evidence type="ECO:0000256" key="2">
    <source>
        <dbReference type="ARBA" id="ARBA00006469"/>
    </source>
</evidence>
<feature type="compositionally biased region" description="Polar residues" evidence="11">
    <location>
        <begin position="229"/>
        <end position="245"/>
    </location>
</feature>
<dbReference type="InterPro" id="IPR001478">
    <property type="entry name" value="PDZ"/>
</dbReference>
<evidence type="ECO:0000313" key="16">
    <source>
        <dbReference type="Proteomes" id="UP000694620"/>
    </source>
</evidence>
<feature type="region of interest" description="Disordered" evidence="11">
    <location>
        <begin position="1289"/>
        <end position="1324"/>
    </location>
</feature>
<evidence type="ECO:0000256" key="9">
    <source>
        <dbReference type="PROSITE-ProRule" id="PRU00637"/>
    </source>
</evidence>
<feature type="compositionally biased region" description="Polar residues" evidence="11">
    <location>
        <begin position="1129"/>
        <end position="1150"/>
    </location>
</feature>
<reference evidence="15" key="1">
    <citation type="submission" date="2025-08" db="UniProtKB">
        <authorList>
            <consortium name="Ensembl"/>
        </authorList>
    </citation>
    <scope>IDENTIFICATION</scope>
</reference>
<keyword evidence="5" id="KW-0597">Phosphoprotein</keyword>
<feature type="domain" description="ASD1" evidence="13">
    <location>
        <begin position="717"/>
        <end position="808"/>
    </location>
</feature>
<reference evidence="15" key="2">
    <citation type="submission" date="2025-09" db="UniProtKB">
        <authorList>
            <consortium name="Ensembl"/>
        </authorList>
    </citation>
    <scope>IDENTIFICATION</scope>
</reference>
<dbReference type="SMART" id="SM00228">
    <property type="entry name" value="PDZ"/>
    <property type="match status" value="1"/>
</dbReference>
<feature type="compositionally biased region" description="Polar residues" evidence="11">
    <location>
        <begin position="259"/>
        <end position="269"/>
    </location>
</feature>
<feature type="region of interest" description="Disordered" evidence="11">
    <location>
        <begin position="1355"/>
        <end position="1405"/>
    </location>
</feature>
<comment type="similarity">
    <text evidence="2">Belongs to the shroom family.</text>
</comment>
<keyword evidence="16" id="KW-1185">Reference proteome</keyword>
<feature type="compositionally biased region" description="Pro residues" evidence="11">
    <location>
        <begin position="525"/>
        <end position="535"/>
    </location>
</feature>
<dbReference type="PANTHER" id="PTHR15012">
    <property type="entry name" value="APICAL PROTEIN/SHROOM-RELATED"/>
    <property type="match status" value="1"/>
</dbReference>
<feature type="compositionally biased region" description="Basic and acidic residues" evidence="11">
    <location>
        <begin position="954"/>
        <end position="966"/>
    </location>
</feature>
<gene>
    <name evidence="15" type="primary">SHROOM2</name>
</gene>
<feature type="compositionally biased region" description="Basic and acidic residues" evidence="11">
    <location>
        <begin position="1011"/>
        <end position="1032"/>
    </location>
</feature>
<feature type="compositionally biased region" description="Polar residues" evidence="11">
    <location>
        <begin position="700"/>
        <end position="711"/>
    </location>
</feature>
<dbReference type="FunFam" id="2.30.42.10:FF:000100">
    <property type="entry name" value="Shroom family member 2"/>
    <property type="match status" value="1"/>
</dbReference>
<dbReference type="GO" id="GO:0007015">
    <property type="term" value="P:actin filament organization"/>
    <property type="evidence" value="ECO:0007669"/>
    <property type="project" value="TreeGrafter"/>
</dbReference>
<evidence type="ECO:0000259" key="13">
    <source>
        <dbReference type="PROSITE" id="PS51306"/>
    </source>
</evidence>
<feature type="coiled-coil region" evidence="10">
    <location>
        <begin position="1412"/>
        <end position="1481"/>
    </location>
</feature>
<dbReference type="PANTHER" id="PTHR15012:SF8">
    <property type="entry name" value="PROTEIN SHROOM2"/>
    <property type="match status" value="1"/>
</dbReference>
<dbReference type="GO" id="GO:0043296">
    <property type="term" value="C:apical junction complex"/>
    <property type="evidence" value="ECO:0007669"/>
    <property type="project" value="TreeGrafter"/>
</dbReference>
<accession>A0A8C4T937</accession>
<feature type="domain" description="PDZ" evidence="12">
    <location>
        <begin position="31"/>
        <end position="111"/>
    </location>
</feature>
<dbReference type="PROSITE" id="PS51306">
    <property type="entry name" value="ASD1"/>
    <property type="match status" value="1"/>
</dbReference>
<feature type="region of interest" description="Disordered" evidence="11">
    <location>
        <begin position="171"/>
        <end position="336"/>
    </location>
</feature>
<dbReference type="PROSITE" id="PS50106">
    <property type="entry name" value="PDZ"/>
    <property type="match status" value="1"/>
</dbReference>
<keyword evidence="4" id="KW-0963">Cytoplasm</keyword>
<feature type="compositionally biased region" description="Low complexity" evidence="11">
    <location>
        <begin position="1197"/>
        <end position="1208"/>
    </location>
</feature>
<dbReference type="Gene3D" id="6.10.250.3120">
    <property type="match status" value="1"/>
</dbReference>
<evidence type="ECO:0000256" key="8">
    <source>
        <dbReference type="ARBA" id="ARBA00023212"/>
    </source>
</evidence>
<dbReference type="GO" id="GO:0016324">
    <property type="term" value="C:apical plasma membrane"/>
    <property type="evidence" value="ECO:0007669"/>
    <property type="project" value="TreeGrafter"/>
</dbReference>
<feature type="compositionally biased region" description="Basic and acidic residues" evidence="11">
    <location>
        <begin position="1304"/>
        <end position="1324"/>
    </location>
</feature>
<feature type="compositionally biased region" description="Basic and acidic residues" evidence="11">
    <location>
        <begin position="1165"/>
        <end position="1176"/>
    </location>
</feature>
<feature type="compositionally biased region" description="Basic and acidic residues" evidence="11">
    <location>
        <begin position="543"/>
        <end position="556"/>
    </location>
</feature>
<dbReference type="InterPro" id="IPR036034">
    <property type="entry name" value="PDZ_sf"/>
</dbReference>
<comment type="subcellular location">
    <subcellularLocation>
        <location evidence="1">Cytoplasm</location>
        <location evidence="1">Cytoskeleton</location>
    </subcellularLocation>
</comment>
<sequence>MDAVDHRTGRGLGRPGVPEPEARGLVDGVALVEVTLIGGAPWGFTLKGGLEHREPLLITKIEEGSKATGRLQAGDEIVSINEVSLTGYRQEAICLVKSSHKTLTLVVKRRNEPVSRPHSWHSTKYTEGQTDATKAALASSAVWHSRYDGSSLSHDLSSSWDQTNLRRVSDQFSSLGSMDSLDHSSQPYERGRLSPAKSNNSIDHLGGSGGGSSNKRDSAYSSFSTSSSTPDHTLSKSNATSTENMLSKVGPWDGGRMGNQRQSQNLNENSRLDEKQSCLLLPSGNGDRESPRSVEQPGSRQSGSGRSSFGPVWHIPEKKRNASSPPPPPPPVRSDSFAATKVHEKSLMPPYSEGTPFHKSPLWMANCTSAESSDPQQRAARRSHNQVVPPFVSVDSYNNNQVTSNRLHSLSSIDIRVGQTAQHQRQYSDESTLYSFARPSAVAPKPQGMCGYYSSMQELPTNLNQYYNESQVRTTGDSTGHPRYYCVTARQSAQASLVKVENWKGSTGTDLGQDSSEKNPWPKHTLPPPPPPPPLQQSYVEAAADRGHYRPEDKEGGTQGLGPDGDEWGGQKRGNGFLPHHLADAHQQPDDLPDAGGAPPRGQCRGEDAKICPQKTPMLHSLAQETFHFPEKCNEPGRQDVVDHPANKQQRRSDRYATTLRNEIQMRRAKLQKSKSTAALSDPSEAEEDQESWKADPVETPTSTSDGSFSHSYKDHLKEAQARVLRATSFRRRDLEPVLLEYPPDVPENLVGQPASLPLKDNSGQCVFTETSQSKLNPPVTRIGGRKRFSAEQKVRSYSEPDKINEVGTGGAEAGKFRQPGNPTSFADRRKFFEASSKPTFLKPAARQAQRSSLGGHSLQKPHLTEAEEAWQERRTRAASFGFERSLRSLEEDGEIPANISRRNGERCGSLEQQRLGTFAEYEATWNEQRKPSEVRSSGRYHSADNILDSGAEEIGKAQCVHERSRSSPSADFYGQNVLVPATKKRPEDTPADGSRPGAPGAETDTSSVRLSEESSRERPPKDKQLAAEGRHRPSQPEPPLWGLPDNRGRSVTLPNDYRYKEDDEAAARAHIADPLQLVPPLSESRALIDSGAGTLPETPALGVKQKKKGAAPQRPPPPKLDKYKRQEGSSSTTDCQESGGARQSSTPSSDALAAALSRVSLGDVKSDEGKWDASEKGLPASATRCHLHLKSSMEVSRSPSPQFSPQRLTDKPPVSVNEEAPSRIEKVMDNNTTVKMVPIKIVHSESHAEKESRPYLVQRPEPTSVPGDDKDQIKTLTSMEQSYSRFCAYTRQGTDQEQWAQDDEPRGKAEHPSDAKTADDLKTEELAREIVGKDKSLADILDPNTKMKTTMDLMEGIFPKDEQLLEEAQQRRRVPPKQQSPKPSERRSEEASPSAAALTTSSSYYNTSAPKAELLIKMKDMQEQNEEEDSEEELDYDLSEKKHELIDSISKKLQVLRDARESLQEDIQANNELGEEVEAKVKQVCKANEFDKFRMFIGDLDKVVSLLLSLSGRLARVENALNNLDEAASAEEKRTLIDKRKLLITQHEDAKELKENLDRRERAVYDILASHLNEEDLADYEHFVKMKSALIIEQRKLEDKIKLGDEQLKCLTDSLTSEARMKGLAAF</sequence>
<dbReference type="PROSITE" id="PS51307">
    <property type="entry name" value="ASD2"/>
    <property type="match status" value="1"/>
</dbReference>
<keyword evidence="3" id="KW-0217">Developmental protein</keyword>
<feature type="region of interest" description="Disordered" evidence="11">
    <location>
        <begin position="1244"/>
        <end position="1273"/>
    </location>
</feature>
<keyword evidence="10" id="KW-0175">Coiled coil</keyword>
<dbReference type="InterPro" id="IPR027685">
    <property type="entry name" value="Shroom_fam"/>
</dbReference>